<protein>
    <submittedName>
        <fullName evidence="1">BZ3500_MvSof-1268-A1-R1_Chr1-3g02408 protein</fullName>
    </submittedName>
</protein>
<dbReference type="STRING" id="289078.A0A2X0MVI3"/>
<dbReference type="Proteomes" id="UP000249723">
    <property type="component" value="Unassembled WGS sequence"/>
</dbReference>
<name>A0A2X0MVI3_9BASI</name>
<proteinExistence type="predicted"/>
<organism evidence="1 2">
    <name type="scientific">Microbotryum saponariae</name>
    <dbReference type="NCBI Taxonomy" id="289078"/>
    <lineage>
        <taxon>Eukaryota</taxon>
        <taxon>Fungi</taxon>
        <taxon>Dikarya</taxon>
        <taxon>Basidiomycota</taxon>
        <taxon>Pucciniomycotina</taxon>
        <taxon>Microbotryomycetes</taxon>
        <taxon>Microbotryales</taxon>
        <taxon>Microbotryaceae</taxon>
        <taxon>Microbotryum</taxon>
    </lineage>
</organism>
<reference evidence="2" key="1">
    <citation type="submission" date="2016-10" db="EMBL/GenBank/DDBJ databases">
        <authorList>
            <person name="Jeantristanb JTB J.-T."/>
            <person name="Ricardo R."/>
        </authorList>
    </citation>
    <scope>NUCLEOTIDE SEQUENCE [LARGE SCALE GENOMIC DNA]</scope>
</reference>
<dbReference type="AlphaFoldDB" id="A0A2X0MVI3"/>
<gene>
    <name evidence="1" type="ORF">BZ3500_MVSOF-1268-A1-R1_CHR1-3G02408</name>
</gene>
<sequence>MDRFVRLSSFLENCLANPEPSLVSKLQLKLERARPALLDLLDLVPKSSTERHQLEKGTFFLHPRADERPSPGCVAD</sequence>
<accession>A0A2X0MVI3</accession>
<evidence type="ECO:0000313" key="1">
    <source>
        <dbReference type="EMBL" id="SCZ90945.1"/>
    </source>
</evidence>
<keyword evidence="2" id="KW-1185">Reference proteome</keyword>
<dbReference type="EMBL" id="FMWP01000014">
    <property type="protein sequence ID" value="SCZ90945.1"/>
    <property type="molecule type" value="Genomic_DNA"/>
</dbReference>
<evidence type="ECO:0000313" key="2">
    <source>
        <dbReference type="Proteomes" id="UP000249723"/>
    </source>
</evidence>